<dbReference type="Proteomes" id="UP000886520">
    <property type="component" value="Chromosome 16"/>
</dbReference>
<reference evidence="2" key="1">
    <citation type="submission" date="2021-01" db="EMBL/GenBank/DDBJ databases">
        <title>Adiantum capillus-veneris genome.</title>
        <authorList>
            <person name="Fang Y."/>
            <person name="Liao Q."/>
        </authorList>
    </citation>
    <scope>NUCLEOTIDE SEQUENCE</scope>
    <source>
        <strain evidence="2">H3</strain>
        <tissue evidence="2">Leaf</tissue>
    </source>
</reference>
<keyword evidence="3" id="KW-1185">Reference proteome</keyword>
<organism evidence="2 3">
    <name type="scientific">Adiantum capillus-veneris</name>
    <name type="common">Maidenhair fern</name>
    <dbReference type="NCBI Taxonomy" id="13818"/>
    <lineage>
        <taxon>Eukaryota</taxon>
        <taxon>Viridiplantae</taxon>
        <taxon>Streptophyta</taxon>
        <taxon>Embryophyta</taxon>
        <taxon>Tracheophyta</taxon>
        <taxon>Polypodiopsida</taxon>
        <taxon>Polypodiidae</taxon>
        <taxon>Polypodiales</taxon>
        <taxon>Pteridineae</taxon>
        <taxon>Pteridaceae</taxon>
        <taxon>Vittarioideae</taxon>
        <taxon>Adiantum</taxon>
    </lineage>
</organism>
<evidence type="ECO:0000313" key="2">
    <source>
        <dbReference type="EMBL" id="KAI5068301.1"/>
    </source>
</evidence>
<protein>
    <submittedName>
        <fullName evidence="2">Uncharacterized protein</fullName>
    </submittedName>
</protein>
<dbReference type="EMBL" id="JABFUD020000016">
    <property type="protein sequence ID" value="KAI5068301.1"/>
    <property type="molecule type" value="Genomic_DNA"/>
</dbReference>
<gene>
    <name evidence="2" type="ORF">GOP47_0016646</name>
</gene>
<evidence type="ECO:0000256" key="1">
    <source>
        <dbReference type="SAM" id="MobiDB-lite"/>
    </source>
</evidence>
<dbReference type="OrthoDB" id="1978819at2759"/>
<accession>A0A9D4UI30</accession>
<name>A0A9D4UI30_ADICA</name>
<feature type="region of interest" description="Disordered" evidence="1">
    <location>
        <begin position="106"/>
        <end position="135"/>
    </location>
</feature>
<evidence type="ECO:0000313" key="3">
    <source>
        <dbReference type="Proteomes" id="UP000886520"/>
    </source>
</evidence>
<dbReference type="AlphaFoldDB" id="A0A9D4UI30"/>
<comment type="caution">
    <text evidence="2">The sequence shown here is derived from an EMBL/GenBank/DDBJ whole genome shotgun (WGS) entry which is preliminary data.</text>
</comment>
<sequence>MGRLLDGEALQLLHTKTKGISLFAIEMLHFGFNIELDKLLDLDRKNGDMILNKIRVEMGLEENEPILTDEHFTWHFDQELFNKRFGETTDPFRKRNKTTVQGYIADIKTETEESTPATQTHEETSPEMPASKRQR</sequence>
<proteinExistence type="predicted"/>